<keyword evidence="3 5" id="KW-0732">Signal</keyword>
<dbReference type="AlphaFoldDB" id="A0A557SMR8"/>
<sequence>MLIKKPADIKPSEITDQNTYLNRRAFIRDSGLLGVGIAASVMGLPWSKQSWAEAAPGKRVYPALAKSNFSTDEKLTDFDDATSYCNFYEFGTRKSDPKENSQAFVTSPWSVTVDGACEKPGTYTLEDILKPHTLEERIYRLRCVEAWSMVIPWVGFSLGDALKRFQPTSKAKYVSFYTLHDAERMPGQKRRVLEWPYREGLRIDEAMHPLAMLAVGMYGAELPNQNGAPLRLVVPWKYGFKSIKSIVRISFTEEEPVSTWNQVQPSEYGFYSNVNPTVDHSRWSQKKERRIGNWLKQETLMFNGYADQVASLYSGMDLKKFF</sequence>
<dbReference type="GO" id="GO:0016672">
    <property type="term" value="F:oxidoreductase activity, acting on a sulfur group of donors, quinone or similar compound as acceptor"/>
    <property type="evidence" value="ECO:0007669"/>
    <property type="project" value="UniProtKB-UniRule"/>
</dbReference>
<feature type="binding site" evidence="5">
    <location>
        <begin position="88"/>
        <end position="89"/>
    </location>
    <ligand>
        <name>Mo-molybdopterin</name>
        <dbReference type="ChEBI" id="CHEBI:71302"/>
    </ligand>
</feature>
<comment type="cofactor">
    <cofactor evidence="5">
        <name>Mo-molybdopterin</name>
        <dbReference type="ChEBI" id="CHEBI:71302"/>
    </cofactor>
    <text evidence="5">Binds 1 Mo-molybdopterin (Mo-MPT) cofactor per subunit.</text>
</comment>
<feature type="domain" description="Oxidoreductase molybdopterin-binding" evidence="6">
    <location>
        <begin position="106"/>
        <end position="260"/>
    </location>
</feature>
<dbReference type="OrthoDB" id="9795587at2"/>
<dbReference type="Gene3D" id="3.90.420.10">
    <property type="entry name" value="Oxidoreductase, molybdopterin-binding domain"/>
    <property type="match status" value="1"/>
</dbReference>
<dbReference type="InterPro" id="IPR000572">
    <property type="entry name" value="OxRdtase_Mopterin-bd_dom"/>
</dbReference>
<keyword evidence="1 5" id="KW-0500">Molybdenum</keyword>
<feature type="binding site" evidence="5">
    <location>
        <begin position="242"/>
        <end position="244"/>
    </location>
    <ligand>
        <name>Mo-molybdopterin</name>
        <dbReference type="ChEBI" id="CHEBI:71302"/>
    </ligand>
</feature>
<feature type="binding site" evidence="5">
    <location>
        <position position="226"/>
    </location>
    <ligand>
        <name>Mo-molybdopterin</name>
        <dbReference type="ChEBI" id="CHEBI:71302"/>
    </ligand>
</feature>
<feature type="binding site" evidence="5">
    <location>
        <position position="231"/>
    </location>
    <ligand>
        <name>Mo-molybdopterin</name>
        <dbReference type="ChEBI" id="CHEBI:71302"/>
    </ligand>
</feature>
<dbReference type="SUPFAM" id="SSF56524">
    <property type="entry name" value="Oxidoreductase molybdopterin-binding domain"/>
    <property type="match status" value="1"/>
</dbReference>
<dbReference type="Pfam" id="PF00174">
    <property type="entry name" value="Oxidored_molyb"/>
    <property type="match status" value="1"/>
</dbReference>
<proteinExistence type="inferred from homology"/>
<comment type="caution">
    <text evidence="7">The sequence shown here is derived from an EMBL/GenBank/DDBJ whole genome shotgun (WGS) entry which is preliminary data.</text>
</comment>
<reference evidence="7 8" key="1">
    <citation type="submission" date="2019-07" db="EMBL/GenBank/DDBJ databases">
        <title>The pathways for chlorine oxyanion respiration interact through the shared metabolite chlorate.</title>
        <authorList>
            <person name="Barnum T.P."/>
            <person name="Cheng Y."/>
            <person name="Hill K.A."/>
            <person name="Lucas L.N."/>
            <person name="Carlson H.K."/>
            <person name="Coates J.D."/>
        </authorList>
    </citation>
    <scope>NUCLEOTIDE SEQUENCE [LARGE SCALE GENOMIC DNA]</scope>
    <source>
        <strain evidence="7 8">BK-1</strain>
    </source>
</reference>
<evidence type="ECO:0000256" key="4">
    <source>
        <dbReference type="ARBA" id="ARBA00023002"/>
    </source>
</evidence>
<comment type="caution">
    <text evidence="5">Lacks conserved residue(s) required for the propagation of feature annotation.</text>
</comment>
<dbReference type="Proteomes" id="UP000316649">
    <property type="component" value="Unassembled WGS sequence"/>
</dbReference>
<dbReference type="GO" id="GO:0046872">
    <property type="term" value="F:metal ion binding"/>
    <property type="evidence" value="ECO:0007669"/>
    <property type="project" value="UniProtKB-KW"/>
</dbReference>
<dbReference type="InterPro" id="IPR022867">
    <property type="entry name" value="MsrP"/>
</dbReference>
<protein>
    <recommendedName>
        <fullName evidence="5">Protein-methionine-sulfoxide reductase catalytic subunit MsrP</fullName>
        <ecNumber evidence="5">1.8.5.-</ecNumber>
    </recommendedName>
</protein>
<dbReference type="GO" id="GO:0030091">
    <property type="term" value="P:protein repair"/>
    <property type="evidence" value="ECO:0007669"/>
    <property type="project" value="UniProtKB-UniRule"/>
</dbReference>
<organism evidence="7 8">
    <name type="scientific">Sedimenticola selenatireducens</name>
    <dbReference type="NCBI Taxonomy" id="191960"/>
    <lineage>
        <taxon>Bacteria</taxon>
        <taxon>Pseudomonadati</taxon>
        <taxon>Pseudomonadota</taxon>
        <taxon>Gammaproteobacteria</taxon>
        <taxon>Chromatiales</taxon>
        <taxon>Sedimenticolaceae</taxon>
        <taxon>Sedimenticola</taxon>
    </lineage>
</organism>
<dbReference type="NCBIfam" id="TIGR01409">
    <property type="entry name" value="TAT_signal_seq"/>
    <property type="match status" value="1"/>
</dbReference>
<dbReference type="InterPro" id="IPR006311">
    <property type="entry name" value="TAT_signal"/>
</dbReference>
<gene>
    <name evidence="5 7" type="primary">msrP</name>
    <name evidence="7" type="ORF">FHP88_00665</name>
</gene>
<dbReference type="EC" id="1.8.5.-" evidence="5"/>
<dbReference type="PANTHER" id="PTHR43032">
    <property type="entry name" value="PROTEIN-METHIONINE-SULFOXIDE REDUCTASE"/>
    <property type="match status" value="1"/>
</dbReference>
<evidence type="ECO:0000256" key="1">
    <source>
        <dbReference type="ARBA" id="ARBA00022505"/>
    </source>
</evidence>
<dbReference type="EMBL" id="VMNH01000002">
    <property type="protein sequence ID" value="TVO78706.1"/>
    <property type="molecule type" value="Genomic_DNA"/>
</dbReference>
<dbReference type="RefSeq" id="WP_144357064.1">
    <property type="nucleotide sequence ID" value="NZ_VMNH01000002.1"/>
</dbReference>
<feature type="binding site" evidence="5">
    <location>
        <position position="143"/>
    </location>
    <ligand>
        <name>Mo-molybdopterin</name>
        <dbReference type="ChEBI" id="CHEBI:71302"/>
    </ligand>
    <ligandPart>
        <name>Mo</name>
        <dbReference type="ChEBI" id="CHEBI:28685"/>
    </ligandPart>
</feature>
<dbReference type="NCBIfam" id="NF003767">
    <property type="entry name" value="PRK05363.1"/>
    <property type="match status" value="1"/>
</dbReference>
<dbReference type="PROSITE" id="PS51318">
    <property type="entry name" value="TAT"/>
    <property type="match status" value="1"/>
</dbReference>
<comment type="catalytic activity">
    <reaction evidence="5">
        <text>L-methionyl-[protein] + a quinone + H2O = L-methionyl-(S)-S-oxide-[protein] + a quinol</text>
        <dbReference type="Rhea" id="RHEA:51292"/>
        <dbReference type="Rhea" id="RHEA-COMP:12313"/>
        <dbReference type="Rhea" id="RHEA-COMP:12315"/>
        <dbReference type="ChEBI" id="CHEBI:15377"/>
        <dbReference type="ChEBI" id="CHEBI:16044"/>
        <dbReference type="ChEBI" id="CHEBI:24646"/>
        <dbReference type="ChEBI" id="CHEBI:44120"/>
        <dbReference type="ChEBI" id="CHEBI:132124"/>
    </reaction>
</comment>
<evidence type="ECO:0000256" key="3">
    <source>
        <dbReference type="ARBA" id="ARBA00022729"/>
    </source>
</evidence>
<dbReference type="InterPro" id="IPR036374">
    <property type="entry name" value="OxRdtase_Mopterin-bd_sf"/>
</dbReference>
<dbReference type="GO" id="GO:0043546">
    <property type="term" value="F:molybdopterin cofactor binding"/>
    <property type="evidence" value="ECO:0007669"/>
    <property type="project" value="UniProtKB-UniRule"/>
</dbReference>
<name>A0A557SMR8_9GAMM</name>
<feature type="binding site" evidence="5">
    <location>
        <position position="178"/>
    </location>
    <ligand>
        <name>Mo-molybdopterin</name>
        <dbReference type="ChEBI" id="CHEBI:71302"/>
    </ligand>
</feature>
<comment type="PTM">
    <text evidence="5">Predicted to be exported by the Tat system. The position of the signal peptide cleavage has not been experimentally proven.</text>
</comment>
<comment type="catalytic activity">
    <reaction evidence="5">
        <text>L-methionyl-[protein] + a quinone + H2O = L-methionyl-(R)-S-oxide-[protein] + a quinol</text>
        <dbReference type="Rhea" id="RHEA:51296"/>
        <dbReference type="Rhea" id="RHEA-COMP:12313"/>
        <dbReference type="Rhea" id="RHEA-COMP:12314"/>
        <dbReference type="ChEBI" id="CHEBI:15377"/>
        <dbReference type="ChEBI" id="CHEBI:16044"/>
        <dbReference type="ChEBI" id="CHEBI:24646"/>
        <dbReference type="ChEBI" id="CHEBI:45764"/>
        <dbReference type="ChEBI" id="CHEBI:132124"/>
    </reaction>
</comment>
<evidence type="ECO:0000259" key="6">
    <source>
        <dbReference type="Pfam" id="PF00174"/>
    </source>
</evidence>
<comment type="similarity">
    <text evidence="5">Belongs to the MsrP family.</text>
</comment>
<evidence type="ECO:0000256" key="2">
    <source>
        <dbReference type="ARBA" id="ARBA00022723"/>
    </source>
</evidence>
<accession>A0A557SMR8</accession>
<dbReference type="HAMAP" id="MF_01206">
    <property type="entry name" value="MsrP"/>
    <property type="match status" value="1"/>
</dbReference>
<keyword evidence="4 5" id="KW-0560">Oxidoreductase</keyword>
<evidence type="ECO:0000313" key="7">
    <source>
        <dbReference type="EMBL" id="TVO78706.1"/>
    </source>
</evidence>
<keyword evidence="2 5" id="KW-0479">Metal-binding</keyword>
<dbReference type="InterPro" id="IPR019546">
    <property type="entry name" value="TAT_signal_bac_arc"/>
</dbReference>
<evidence type="ECO:0000256" key="5">
    <source>
        <dbReference type="HAMAP-Rule" id="MF_01206"/>
    </source>
</evidence>
<comment type="function">
    <text evidence="5">Part of the MsrPQ system that repairs oxidized periplasmic proteins containing methionine sulfoxide residues (Met-O), using respiratory chain electrons. Thus protects these proteins from oxidative-stress damage caused by reactive species of oxygen and chlorine generated by the host defense mechanisms. MsrPQ is essential for the maintenance of envelope integrity under bleach stress, rescuing a wide series of structurally unrelated periplasmic proteins from methionine oxidation. The catalytic subunit MsrP is non-stereospecific, being able to reduce both (R-) and (S-) diastereoisomers of methionine sulfoxide.</text>
</comment>
<dbReference type="PANTHER" id="PTHR43032:SF3">
    <property type="entry name" value="PROTEIN-METHIONINE-SULFOXIDE REDUCTASE CATALYTIC SUBUNIT MSRP"/>
    <property type="match status" value="1"/>
</dbReference>
<evidence type="ECO:0000313" key="8">
    <source>
        <dbReference type="Proteomes" id="UP000316649"/>
    </source>
</evidence>
<keyword evidence="8" id="KW-1185">Reference proteome</keyword>
<comment type="subunit">
    <text evidence="5">Heterodimer of a catalytic subunit (MsrP) and a heme-binding subunit (MsrQ).</text>
</comment>